<gene>
    <name evidence="1" type="ORF">KP509_01G083500</name>
</gene>
<comment type="caution">
    <text evidence="1">The sequence shown here is derived from an EMBL/GenBank/DDBJ whole genome shotgun (WGS) entry which is preliminary data.</text>
</comment>
<accession>A0A8T2VER9</accession>
<dbReference type="EMBL" id="CM035406">
    <property type="protein sequence ID" value="KAH7446947.1"/>
    <property type="molecule type" value="Genomic_DNA"/>
</dbReference>
<evidence type="ECO:0000313" key="2">
    <source>
        <dbReference type="Proteomes" id="UP000825935"/>
    </source>
</evidence>
<sequence>MGRRAAETTLTRASAALGGLERMCLQVQFQEPRTKLWLFDTLVAFTMLYGAQVWGPSIGQDGWKVMERLLVSMISRLIRAKASVPHDIIRVELAAPPIEIEALTRAVSFVHSLWDTTRDRYTRLALESSRQLALQGDTSCWLPPFQYSLQTPLMYLTRVEITKRIRQDLIQLDTKRTWIEPTQELGTKMAFYREHLLHLTTDGFVTRPSYMDTHLSHALRCAIRQLRTSSHQLEIETGRFRWVPADSRICRLCHLEPETELHYICHWTVYYEIRGRFHCLFREGFGPLSRVMSFEDQRCLGLYLLEVHRHRDNLLRRAGGRQSQRQITDFFTPDTGKLEEHHYWHSHRPSSGAREI</sequence>
<dbReference type="OMA" id="YLHTVER"/>
<keyword evidence="2" id="KW-1185">Reference proteome</keyword>
<dbReference type="Proteomes" id="UP000825935">
    <property type="component" value="Chromosome 1"/>
</dbReference>
<proteinExistence type="predicted"/>
<organism evidence="1 2">
    <name type="scientific">Ceratopteris richardii</name>
    <name type="common">Triangle waterfern</name>
    <dbReference type="NCBI Taxonomy" id="49495"/>
    <lineage>
        <taxon>Eukaryota</taxon>
        <taxon>Viridiplantae</taxon>
        <taxon>Streptophyta</taxon>
        <taxon>Embryophyta</taxon>
        <taxon>Tracheophyta</taxon>
        <taxon>Polypodiopsida</taxon>
        <taxon>Polypodiidae</taxon>
        <taxon>Polypodiales</taxon>
        <taxon>Pteridineae</taxon>
        <taxon>Pteridaceae</taxon>
        <taxon>Parkerioideae</taxon>
        <taxon>Ceratopteris</taxon>
    </lineage>
</organism>
<dbReference type="OrthoDB" id="2968572at2759"/>
<name>A0A8T2VER9_CERRI</name>
<evidence type="ECO:0000313" key="1">
    <source>
        <dbReference type="EMBL" id="KAH7446947.1"/>
    </source>
</evidence>
<dbReference type="AlphaFoldDB" id="A0A8T2VER9"/>
<reference evidence="1" key="1">
    <citation type="submission" date="2021-08" db="EMBL/GenBank/DDBJ databases">
        <title>WGS assembly of Ceratopteris richardii.</title>
        <authorList>
            <person name="Marchant D.B."/>
            <person name="Chen G."/>
            <person name="Jenkins J."/>
            <person name="Shu S."/>
            <person name="Leebens-Mack J."/>
            <person name="Grimwood J."/>
            <person name="Schmutz J."/>
            <person name="Soltis P."/>
            <person name="Soltis D."/>
            <person name="Chen Z.-H."/>
        </authorList>
    </citation>
    <scope>NUCLEOTIDE SEQUENCE</scope>
    <source>
        <strain evidence="1">Whitten #5841</strain>
        <tissue evidence="1">Leaf</tissue>
    </source>
</reference>
<protein>
    <submittedName>
        <fullName evidence="1">Uncharacterized protein</fullName>
    </submittedName>
</protein>